<evidence type="ECO:0000256" key="2">
    <source>
        <dbReference type="ARBA" id="ARBA00007448"/>
    </source>
</evidence>
<dbReference type="AlphaFoldDB" id="A0ABC9EQQ7"/>
<dbReference type="GO" id="GO:0006950">
    <property type="term" value="P:response to stress"/>
    <property type="evidence" value="ECO:0007669"/>
    <property type="project" value="UniProtKB-ARBA"/>
</dbReference>
<accession>A0ABC9EQQ7</accession>
<feature type="compositionally biased region" description="Low complexity" evidence="6">
    <location>
        <begin position="508"/>
        <end position="520"/>
    </location>
</feature>
<dbReference type="Proteomes" id="UP001497457">
    <property type="component" value="Chromosome 5rd"/>
</dbReference>
<dbReference type="SMART" id="SM00382">
    <property type="entry name" value="AAA"/>
    <property type="match status" value="1"/>
</dbReference>
<gene>
    <name evidence="8" type="ORF">URODEC1_LOCUS98326</name>
</gene>
<evidence type="ECO:0000313" key="9">
    <source>
        <dbReference type="Proteomes" id="UP001497457"/>
    </source>
</evidence>
<evidence type="ECO:0000256" key="3">
    <source>
        <dbReference type="ARBA" id="ARBA00022842"/>
    </source>
</evidence>
<dbReference type="Pfam" id="PF25568">
    <property type="entry name" value="AAA_lid_At3g28540"/>
    <property type="match status" value="1"/>
</dbReference>
<evidence type="ECO:0000256" key="1">
    <source>
        <dbReference type="ARBA" id="ARBA00001946"/>
    </source>
</evidence>
<dbReference type="Pfam" id="PF14363">
    <property type="entry name" value="AAA_assoc"/>
    <property type="match status" value="1"/>
</dbReference>
<dbReference type="InterPro" id="IPR025753">
    <property type="entry name" value="AAA_N_dom"/>
</dbReference>
<dbReference type="CDD" id="cd19510">
    <property type="entry name" value="RecA-like_BCS1"/>
    <property type="match status" value="1"/>
</dbReference>
<dbReference type="EMBL" id="OZ075115">
    <property type="protein sequence ID" value="CAL5062495.1"/>
    <property type="molecule type" value="Genomic_DNA"/>
</dbReference>
<evidence type="ECO:0000313" key="8">
    <source>
        <dbReference type="EMBL" id="CAL5062495.1"/>
    </source>
</evidence>
<dbReference type="InterPro" id="IPR050747">
    <property type="entry name" value="Mitochondrial_chaperone_BCS1"/>
</dbReference>
<sequence length="520" mass="58200">MDHLPLAAPVLSSPSQHGAGRALDAYKAALATAASAAAYAVMARSMARELLPEELRAAARWLAAAARARLGRGDRERHTIVIRRQHDSGGYGENHLFEAARAYLATRIDPRAMRRLCLARSRAKEPDGGGRWSTLLCMEPGGSTVDVFDGVEFTWTSVETGGDDKKKGKGNGGGGSPRESLELSFDAEHTDTALERYVPFVMSTAEELQMRDRALRIFMNEGRSWHGINHQHPATFDTLAMDAALKDAVIADLDRFLKRREYYRRIGKAWKRGYLLYGPPGTGKSSLVAAMANYLRFNLYDLDLSEVRLNSALQKLLIHMPNKSILVIEDIDCCFDAAASRKDAKAPELVDQLDPDYTSDSSDEGWQVNTQQAKGITLSGLLNFIDGLWSTCGEERIIVFTTNYRERLDPALLRPGRMDMHVYMGYCCWEAFRTLARNYFLVDDHELFPEIKELLEKVDVTPAEVSEMLLRSEDVDVALWGLKEFLRERIRKTRKETEEEDGAEAAEEVVAQKSESSVVL</sequence>
<dbReference type="PROSITE" id="PS00674">
    <property type="entry name" value="AAA"/>
    <property type="match status" value="1"/>
</dbReference>
<dbReference type="Gene3D" id="6.10.280.40">
    <property type="match status" value="1"/>
</dbReference>
<feature type="region of interest" description="Disordered" evidence="6">
    <location>
        <begin position="159"/>
        <end position="181"/>
    </location>
</feature>
<evidence type="ECO:0000256" key="5">
    <source>
        <dbReference type="RuleBase" id="RU003651"/>
    </source>
</evidence>
<dbReference type="InterPro" id="IPR003959">
    <property type="entry name" value="ATPase_AAA_core"/>
</dbReference>
<comment type="cofactor">
    <cofactor evidence="1">
        <name>Mg(2+)</name>
        <dbReference type="ChEBI" id="CHEBI:18420"/>
    </cofactor>
</comment>
<comment type="similarity">
    <text evidence="2">Belongs to the AAA ATPase family. BCS1 subfamily.</text>
</comment>
<dbReference type="PANTHER" id="PTHR23070">
    <property type="entry name" value="BCS1 AAA-TYPE ATPASE"/>
    <property type="match status" value="1"/>
</dbReference>
<feature type="domain" description="AAA+ ATPase" evidence="7">
    <location>
        <begin position="270"/>
        <end position="428"/>
    </location>
</feature>
<name>A0ABC9EQQ7_9POAL</name>
<dbReference type="InterPro" id="IPR027417">
    <property type="entry name" value="P-loop_NTPase"/>
</dbReference>
<dbReference type="GO" id="GO:0005524">
    <property type="term" value="F:ATP binding"/>
    <property type="evidence" value="ECO:0007669"/>
    <property type="project" value="UniProtKB-KW"/>
</dbReference>
<comment type="catalytic activity">
    <reaction evidence="4">
        <text>ATP + H2O = ADP + phosphate + H(+)</text>
        <dbReference type="Rhea" id="RHEA:13065"/>
        <dbReference type="ChEBI" id="CHEBI:15377"/>
        <dbReference type="ChEBI" id="CHEBI:15378"/>
        <dbReference type="ChEBI" id="CHEBI:30616"/>
        <dbReference type="ChEBI" id="CHEBI:43474"/>
        <dbReference type="ChEBI" id="CHEBI:456216"/>
    </reaction>
</comment>
<reference evidence="8 9" key="2">
    <citation type="submission" date="2024-10" db="EMBL/GenBank/DDBJ databases">
        <authorList>
            <person name="Ryan C."/>
        </authorList>
    </citation>
    <scope>NUCLEOTIDE SEQUENCE [LARGE SCALE GENOMIC DNA]</scope>
</reference>
<evidence type="ECO:0000256" key="4">
    <source>
        <dbReference type="ARBA" id="ARBA00049360"/>
    </source>
</evidence>
<dbReference type="SUPFAM" id="SSF52540">
    <property type="entry name" value="P-loop containing nucleoside triphosphate hydrolases"/>
    <property type="match status" value="1"/>
</dbReference>
<dbReference type="InterPro" id="IPR003593">
    <property type="entry name" value="AAA+_ATPase"/>
</dbReference>
<proteinExistence type="inferred from homology"/>
<evidence type="ECO:0000259" key="7">
    <source>
        <dbReference type="SMART" id="SM00382"/>
    </source>
</evidence>
<organism evidence="8 9">
    <name type="scientific">Urochloa decumbens</name>
    <dbReference type="NCBI Taxonomy" id="240449"/>
    <lineage>
        <taxon>Eukaryota</taxon>
        <taxon>Viridiplantae</taxon>
        <taxon>Streptophyta</taxon>
        <taxon>Embryophyta</taxon>
        <taxon>Tracheophyta</taxon>
        <taxon>Spermatophyta</taxon>
        <taxon>Magnoliopsida</taxon>
        <taxon>Liliopsida</taxon>
        <taxon>Poales</taxon>
        <taxon>Poaceae</taxon>
        <taxon>PACMAD clade</taxon>
        <taxon>Panicoideae</taxon>
        <taxon>Panicodae</taxon>
        <taxon>Paniceae</taxon>
        <taxon>Melinidinae</taxon>
        <taxon>Urochloa</taxon>
    </lineage>
</organism>
<feature type="compositionally biased region" description="Acidic residues" evidence="6">
    <location>
        <begin position="498"/>
        <end position="507"/>
    </location>
</feature>
<keyword evidence="3" id="KW-0460">Magnesium</keyword>
<keyword evidence="9" id="KW-1185">Reference proteome</keyword>
<evidence type="ECO:0000256" key="6">
    <source>
        <dbReference type="SAM" id="MobiDB-lite"/>
    </source>
</evidence>
<protein>
    <recommendedName>
        <fullName evidence="7">AAA+ ATPase domain-containing protein</fullName>
    </recommendedName>
</protein>
<keyword evidence="5" id="KW-0547">Nucleotide-binding</keyword>
<reference evidence="9" key="1">
    <citation type="submission" date="2024-06" db="EMBL/GenBank/DDBJ databases">
        <authorList>
            <person name="Ryan C."/>
        </authorList>
    </citation>
    <scope>NUCLEOTIDE SEQUENCE [LARGE SCALE GENOMIC DNA]</scope>
</reference>
<dbReference type="InterPro" id="IPR058017">
    <property type="entry name" value="At3g28540-like_C"/>
</dbReference>
<feature type="region of interest" description="Disordered" evidence="6">
    <location>
        <begin position="493"/>
        <end position="520"/>
    </location>
</feature>
<keyword evidence="5" id="KW-0067">ATP-binding</keyword>
<dbReference type="InterPro" id="IPR003960">
    <property type="entry name" value="ATPase_AAA_CS"/>
</dbReference>
<dbReference type="Gene3D" id="3.40.50.300">
    <property type="entry name" value="P-loop containing nucleotide triphosphate hydrolases"/>
    <property type="match status" value="1"/>
</dbReference>
<dbReference type="Pfam" id="PF00004">
    <property type="entry name" value="AAA"/>
    <property type="match status" value="1"/>
</dbReference>